<evidence type="ECO:0000259" key="3">
    <source>
        <dbReference type="Pfam" id="PF13511"/>
    </source>
</evidence>
<reference evidence="4 5" key="1">
    <citation type="submission" date="2019-02" db="EMBL/GenBank/DDBJ databases">
        <title>Dyella amyloliquefaciens sp. nov., isolated from forest soil.</title>
        <authorList>
            <person name="Gao Z.-H."/>
            <person name="Qiu L.-H."/>
        </authorList>
    </citation>
    <scope>NUCLEOTIDE SEQUENCE [LARGE SCALE GENOMIC DNA]</scope>
    <source>
        <strain evidence="4 5">KACC 12747</strain>
    </source>
</reference>
<protein>
    <submittedName>
        <fullName evidence="4">DUF4124 domain-containing protein</fullName>
    </submittedName>
</protein>
<name>A0A4R0YQH6_9GAMM</name>
<dbReference type="AlphaFoldDB" id="A0A4R0YQH6"/>
<feature type="chain" id="PRO_5020286356" evidence="2">
    <location>
        <begin position="22"/>
        <end position="210"/>
    </location>
</feature>
<feature type="signal peptide" evidence="2">
    <location>
        <begin position="1"/>
        <end position="21"/>
    </location>
</feature>
<organism evidence="4 5">
    <name type="scientific">Dyella soli</name>
    <dbReference type="NCBI Taxonomy" id="522319"/>
    <lineage>
        <taxon>Bacteria</taxon>
        <taxon>Pseudomonadati</taxon>
        <taxon>Pseudomonadota</taxon>
        <taxon>Gammaproteobacteria</taxon>
        <taxon>Lysobacterales</taxon>
        <taxon>Rhodanobacteraceae</taxon>
        <taxon>Dyella</taxon>
    </lineage>
</organism>
<feature type="region of interest" description="Disordered" evidence="1">
    <location>
        <begin position="133"/>
        <end position="173"/>
    </location>
</feature>
<comment type="caution">
    <text evidence="4">The sequence shown here is derived from an EMBL/GenBank/DDBJ whole genome shotgun (WGS) entry which is preliminary data.</text>
</comment>
<proteinExistence type="predicted"/>
<dbReference type="RefSeq" id="WP_131412149.1">
    <property type="nucleotide sequence ID" value="NZ_SJTG01000005.1"/>
</dbReference>
<sequence>MLRSPFLAWLVLLLLPMAAAAQDGIHRCIGPDGNPLFTDQPCAALQATPVAPARATAPVTTPPGASMPLVETPAPVLCATSVAELRQSVLDAFASRNPNRLAGLMLWGGHGRDAVVADIRSMSTLMQQPLLDVGASSDEPQPAEAATSGDAANPDQPLAAGNAPPAAPRPPAGDREIVVRTAAGDGSGVPRETRFSVVRRAGCLWLHGGN</sequence>
<dbReference type="InterPro" id="IPR025392">
    <property type="entry name" value="DUF4124"/>
</dbReference>
<evidence type="ECO:0000256" key="2">
    <source>
        <dbReference type="SAM" id="SignalP"/>
    </source>
</evidence>
<keyword evidence="2" id="KW-0732">Signal</keyword>
<keyword evidence="5" id="KW-1185">Reference proteome</keyword>
<accession>A0A4R0YQH6</accession>
<dbReference type="Pfam" id="PF13511">
    <property type="entry name" value="DUF4124"/>
    <property type="match status" value="1"/>
</dbReference>
<evidence type="ECO:0000313" key="4">
    <source>
        <dbReference type="EMBL" id="TCI07081.1"/>
    </source>
</evidence>
<evidence type="ECO:0000256" key="1">
    <source>
        <dbReference type="SAM" id="MobiDB-lite"/>
    </source>
</evidence>
<dbReference type="Proteomes" id="UP000291822">
    <property type="component" value="Unassembled WGS sequence"/>
</dbReference>
<feature type="domain" description="DUF4124" evidence="3">
    <location>
        <begin position="12"/>
        <end position="63"/>
    </location>
</feature>
<evidence type="ECO:0000313" key="5">
    <source>
        <dbReference type="Proteomes" id="UP000291822"/>
    </source>
</evidence>
<gene>
    <name evidence="4" type="ORF">EZM97_31195</name>
</gene>
<dbReference type="EMBL" id="SJTG01000005">
    <property type="protein sequence ID" value="TCI07081.1"/>
    <property type="molecule type" value="Genomic_DNA"/>
</dbReference>